<organism evidence="4 5">
    <name type="scientific">Dipteronia dyeriana</name>
    <dbReference type="NCBI Taxonomy" id="168575"/>
    <lineage>
        <taxon>Eukaryota</taxon>
        <taxon>Viridiplantae</taxon>
        <taxon>Streptophyta</taxon>
        <taxon>Embryophyta</taxon>
        <taxon>Tracheophyta</taxon>
        <taxon>Spermatophyta</taxon>
        <taxon>Magnoliopsida</taxon>
        <taxon>eudicotyledons</taxon>
        <taxon>Gunneridae</taxon>
        <taxon>Pentapetalae</taxon>
        <taxon>rosids</taxon>
        <taxon>malvids</taxon>
        <taxon>Sapindales</taxon>
        <taxon>Sapindaceae</taxon>
        <taxon>Hippocastanoideae</taxon>
        <taxon>Acereae</taxon>
        <taxon>Dipteronia</taxon>
    </lineage>
</organism>
<name>A0AAD9TYR4_9ROSI</name>
<sequence length="123" mass="13418">MAKLLFTSMIDPLLEGKHPLKGLYQGLDVAAMCMQEEADMRSIIGDVVTSLEYLDEKSSQDVPMKNLSIPKAEEGGFVAEASSEVGILSEAKGMDGCQELLTRDTGFRRNSENCITAFLIQAQ</sequence>
<dbReference type="PANTHER" id="PTHR47985">
    <property type="entry name" value="OS07G0668900 PROTEIN"/>
    <property type="match status" value="1"/>
</dbReference>
<dbReference type="PANTHER" id="PTHR47985:SF39">
    <property type="entry name" value="SERINE_THREONINE-PROTEIN KINASE PBL23-RELATED"/>
    <property type="match status" value="1"/>
</dbReference>
<keyword evidence="3" id="KW-0472">Membrane</keyword>
<proteinExistence type="predicted"/>
<keyword evidence="2" id="KW-0808">Transferase</keyword>
<evidence type="ECO:0000256" key="1">
    <source>
        <dbReference type="ARBA" id="ARBA00004370"/>
    </source>
</evidence>
<keyword evidence="5" id="KW-1185">Reference proteome</keyword>
<evidence type="ECO:0000256" key="2">
    <source>
        <dbReference type="ARBA" id="ARBA00022527"/>
    </source>
</evidence>
<dbReference type="GO" id="GO:0004674">
    <property type="term" value="F:protein serine/threonine kinase activity"/>
    <property type="evidence" value="ECO:0007669"/>
    <property type="project" value="UniProtKB-KW"/>
</dbReference>
<evidence type="ECO:0000313" key="5">
    <source>
        <dbReference type="Proteomes" id="UP001280121"/>
    </source>
</evidence>
<reference evidence="4" key="1">
    <citation type="journal article" date="2023" name="Plant J.">
        <title>Genome sequences and population genomics provide insights into the demographic history, inbreeding, and mutation load of two 'living fossil' tree species of Dipteronia.</title>
        <authorList>
            <person name="Feng Y."/>
            <person name="Comes H.P."/>
            <person name="Chen J."/>
            <person name="Zhu S."/>
            <person name="Lu R."/>
            <person name="Zhang X."/>
            <person name="Li P."/>
            <person name="Qiu J."/>
            <person name="Olsen K.M."/>
            <person name="Qiu Y."/>
        </authorList>
    </citation>
    <scope>NUCLEOTIDE SEQUENCE</scope>
    <source>
        <strain evidence="4">KIB01</strain>
    </source>
</reference>
<accession>A0AAD9TYR4</accession>
<evidence type="ECO:0000256" key="3">
    <source>
        <dbReference type="ARBA" id="ARBA00023136"/>
    </source>
</evidence>
<dbReference type="AlphaFoldDB" id="A0AAD9TYR4"/>
<dbReference type="EMBL" id="JANJYI010000006">
    <property type="protein sequence ID" value="KAK2644442.1"/>
    <property type="molecule type" value="Genomic_DNA"/>
</dbReference>
<dbReference type="Proteomes" id="UP001280121">
    <property type="component" value="Unassembled WGS sequence"/>
</dbReference>
<comment type="subcellular location">
    <subcellularLocation>
        <location evidence="1">Membrane</location>
    </subcellularLocation>
</comment>
<keyword evidence="2" id="KW-0723">Serine/threonine-protein kinase</keyword>
<gene>
    <name evidence="4" type="ORF">Ddye_019637</name>
</gene>
<evidence type="ECO:0000313" key="4">
    <source>
        <dbReference type="EMBL" id="KAK2644442.1"/>
    </source>
</evidence>
<protein>
    <submittedName>
        <fullName evidence="4">Uncharacterized protein</fullName>
    </submittedName>
</protein>
<comment type="caution">
    <text evidence="4">The sequence shown here is derived from an EMBL/GenBank/DDBJ whole genome shotgun (WGS) entry which is preliminary data.</text>
</comment>
<keyword evidence="2" id="KW-0418">Kinase</keyword>
<dbReference type="GO" id="GO:0016020">
    <property type="term" value="C:membrane"/>
    <property type="evidence" value="ECO:0007669"/>
    <property type="project" value="UniProtKB-SubCell"/>
</dbReference>